<evidence type="ECO:0000313" key="13">
    <source>
        <dbReference type="Proteomes" id="UP000269573"/>
    </source>
</evidence>
<dbReference type="PROSITE" id="PS00691">
    <property type="entry name" value="DNA_PHOTOLYASES_1_2"/>
    <property type="match status" value="1"/>
</dbReference>
<evidence type="ECO:0000259" key="11">
    <source>
        <dbReference type="PROSITE" id="PS51645"/>
    </source>
</evidence>
<feature type="binding site" evidence="8">
    <location>
        <position position="275"/>
    </location>
    <ligand>
        <name>FAD</name>
        <dbReference type="ChEBI" id="CHEBI:57692"/>
    </ligand>
</feature>
<dbReference type="GO" id="GO:0003677">
    <property type="term" value="F:DNA binding"/>
    <property type="evidence" value="ECO:0007669"/>
    <property type="project" value="TreeGrafter"/>
</dbReference>
<comment type="caution">
    <text evidence="12">The sequence shown here is derived from an EMBL/GenBank/DDBJ whole genome shotgun (WGS) entry which is preliminary data.</text>
</comment>
<comment type="similarity">
    <text evidence="10">Belongs to the DNA photolyase family.</text>
</comment>
<protein>
    <recommendedName>
        <fullName evidence="3">Deoxyribodipyrimidine photo-lyase</fullName>
        <ecNumber evidence="2">4.1.99.3</ecNumber>
    </recommendedName>
</protein>
<comment type="cofactor">
    <cofactor evidence="8">
        <name>FAD</name>
        <dbReference type="ChEBI" id="CHEBI:57692"/>
    </cofactor>
    <text evidence="8">Binds 1 FAD per subunit.</text>
</comment>
<keyword evidence="4 8" id="KW-0285">Flavoprotein</keyword>
<keyword evidence="6 10" id="KW-0157">Chromophore</keyword>
<dbReference type="Proteomes" id="UP000269573">
    <property type="component" value="Unassembled WGS sequence"/>
</dbReference>
<feature type="site" description="Electron transfer via tryptophanyl radical" evidence="9">
    <location>
        <position position="309"/>
    </location>
</feature>
<accession>A0A3M8CUQ2</accession>
<keyword evidence="13" id="KW-1185">Reference proteome</keyword>
<evidence type="ECO:0000256" key="1">
    <source>
        <dbReference type="ARBA" id="ARBA00001932"/>
    </source>
</evidence>
<dbReference type="PRINTS" id="PR00147">
    <property type="entry name" value="DNAPHOTLYASE"/>
</dbReference>
<keyword evidence="5 8" id="KW-0274">FAD</keyword>
<evidence type="ECO:0000256" key="7">
    <source>
        <dbReference type="ARBA" id="ARBA00033999"/>
    </source>
</evidence>
<feature type="site" description="Electron transfer via tryptophanyl radical" evidence="9">
    <location>
        <position position="362"/>
    </location>
</feature>
<dbReference type="FunFam" id="1.10.579.10:FF:000003">
    <property type="entry name" value="Deoxyribodipyrimidine photo-lyase"/>
    <property type="match status" value="1"/>
</dbReference>
<comment type="cofactor">
    <cofactor evidence="1">
        <name>(6R)-5,10-methylene-5,6,7,8-tetrahydrofolate</name>
        <dbReference type="ChEBI" id="CHEBI:15636"/>
    </cofactor>
</comment>
<evidence type="ECO:0000256" key="2">
    <source>
        <dbReference type="ARBA" id="ARBA00013149"/>
    </source>
</evidence>
<dbReference type="AlphaFoldDB" id="A0A3M8CUQ2"/>
<feature type="binding site" evidence="8">
    <location>
        <begin position="278"/>
        <end position="285"/>
    </location>
    <ligand>
        <name>FAD</name>
        <dbReference type="ChEBI" id="CHEBI:57692"/>
    </ligand>
</feature>
<dbReference type="PANTHER" id="PTHR11455">
    <property type="entry name" value="CRYPTOCHROME"/>
    <property type="match status" value="1"/>
</dbReference>
<evidence type="ECO:0000256" key="10">
    <source>
        <dbReference type="RuleBase" id="RU004182"/>
    </source>
</evidence>
<dbReference type="PROSITE" id="PS00394">
    <property type="entry name" value="DNA_PHOTOLYASES_1_1"/>
    <property type="match status" value="1"/>
</dbReference>
<dbReference type="GO" id="GO:0000719">
    <property type="term" value="P:photoreactive repair"/>
    <property type="evidence" value="ECO:0007669"/>
    <property type="project" value="UniProtKB-ARBA"/>
</dbReference>
<dbReference type="SUPFAM" id="SSF52425">
    <property type="entry name" value="Cryptochrome/photolyase, N-terminal domain"/>
    <property type="match status" value="1"/>
</dbReference>
<name>A0A3M8CUQ2_9BACL</name>
<evidence type="ECO:0000256" key="5">
    <source>
        <dbReference type="ARBA" id="ARBA00022827"/>
    </source>
</evidence>
<evidence type="ECO:0000256" key="6">
    <source>
        <dbReference type="ARBA" id="ARBA00022991"/>
    </source>
</evidence>
<evidence type="ECO:0000313" key="12">
    <source>
        <dbReference type="EMBL" id="RNB79358.1"/>
    </source>
</evidence>
<dbReference type="Gene3D" id="1.25.40.80">
    <property type="match status" value="1"/>
</dbReference>
<feature type="binding site" evidence="8">
    <location>
        <position position="224"/>
    </location>
    <ligand>
        <name>FAD</name>
        <dbReference type="ChEBI" id="CHEBI:57692"/>
    </ligand>
</feature>
<organism evidence="12 13">
    <name type="scientific">Brevibacillus nitrificans</name>
    <dbReference type="NCBI Taxonomy" id="651560"/>
    <lineage>
        <taxon>Bacteria</taxon>
        <taxon>Bacillati</taxon>
        <taxon>Bacillota</taxon>
        <taxon>Bacilli</taxon>
        <taxon>Bacillales</taxon>
        <taxon>Paenibacillaceae</taxon>
        <taxon>Brevibacillus</taxon>
    </lineage>
</organism>
<evidence type="ECO:0000256" key="8">
    <source>
        <dbReference type="PIRSR" id="PIRSR602081-1"/>
    </source>
</evidence>
<feature type="binding site" evidence="8">
    <location>
        <begin position="236"/>
        <end position="240"/>
    </location>
    <ligand>
        <name>FAD</name>
        <dbReference type="ChEBI" id="CHEBI:57692"/>
    </ligand>
</feature>
<dbReference type="GO" id="GO:0009416">
    <property type="term" value="P:response to light stimulus"/>
    <property type="evidence" value="ECO:0007669"/>
    <property type="project" value="TreeGrafter"/>
</dbReference>
<dbReference type="Pfam" id="PF00875">
    <property type="entry name" value="DNA_photolyase"/>
    <property type="match status" value="1"/>
</dbReference>
<gene>
    <name evidence="12" type="ORF">EDM59_27065</name>
</gene>
<dbReference type="SUPFAM" id="SSF48173">
    <property type="entry name" value="Cryptochrome/photolyase FAD-binding domain"/>
    <property type="match status" value="1"/>
</dbReference>
<feature type="binding site" evidence="8">
    <location>
        <begin position="375"/>
        <end position="377"/>
    </location>
    <ligand>
        <name>FAD</name>
        <dbReference type="ChEBI" id="CHEBI:57692"/>
    </ligand>
</feature>
<reference evidence="12 13" key="1">
    <citation type="submission" date="2018-10" db="EMBL/GenBank/DDBJ databases">
        <title>Phylogenomics of Brevibacillus.</title>
        <authorList>
            <person name="Dunlap C."/>
        </authorList>
    </citation>
    <scope>NUCLEOTIDE SEQUENCE [LARGE SCALE GENOMIC DNA]</scope>
    <source>
        <strain evidence="12 13">JCM 15774</strain>
    </source>
</reference>
<evidence type="ECO:0000256" key="4">
    <source>
        <dbReference type="ARBA" id="ARBA00022630"/>
    </source>
</evidence>
<keyword evidence="12" id="KW-0456">Lyase</keyword>
<sequence>MTAIVWFRRDLRLHDHAALHKAVQTGEDIVPVCILEDRFCRSETVGDRRLHAFLSAVGALETNLEHAGSRLIIRHGESLQVLEQLIQETGADKLFYNRDYSPFARSRDEQVEMAFCSKGVFVQGCKDLVLHEPGEIMNKQGKEYAVFTPFRRVWQTLPKDRPFPIAEKFPTWDGITDLLSEKAPVVEQFGREKPLGEQWKPSLFGEEAARQRLKQFIEEDLYRYKEKRDFPGVEGTSRLSFALQAGTLSIRTVYHAAAEALLEARGDEVASIESFLTELIWREFYQQVLFFHPHTVEHAYLPQFEEVAWENKEQLFSLWCHAQTGYPIVDAAMRQLNETGWMHNRLRMITASFLTKDLLVDWRAGMAYFAKQLIDCDDAANIGGWQWSASTGTDPQPYFRIFNPVSQGEKFDPDGAFVKKYLPVLQHVPLQYIHKPWEMPLHLQEQTGCVIGLDYPPPCVDHAQRRKLALSLFQEARDRHLTKTE</sequence>
<evidence type="ECO:0000256" key="3">
    <source>
        <dbReference type="ARBA" id="ARBA00014046"/>
    </source>
</evidence>
<dbReference type="PANTHER" id="PTHR11455:SF9">
    <property type="entry name" value="CRYPTOCHROME CIRCADIAN CLOCK 5 ISOFORM X1"/>
    <property type="match status" value="1"/>
</dbReference>
<dbReference type="PROSITE" id="PS51645">
    <property type="entry name" value="PHR_CRY_ALPHA_BETA"/>
    <property type="match status" value="1"/>
</dbReference>
<proteinExistence type="inferred from homology"/>
<dbReference type="InterPro" id="IPR036155">
    <property type="entry name" value="Crypto/Photolyase_N_sf"/>
</dbReference>
<dbReference type="GO" id="GO:0003904">
    <property type="term" value="F:deoxyribodipyrimidine photo-lyase activity"/>
    <property type="evidence" value="ECO:0007669"/>
    <property type="project" value="UniProtKB-EC"/>
</dbReference>
<dbReference type="GO" id="GO:0071949">
    <property type="term" value="F:FAD binding"/>
    <property type="evidence" value="ECO:0007669"/>
    <property type="project" value="TreeGrafter"/>
</dbReference>
<dbReference type="Pfam" id="PF03441">
    <property type="entry name" value="FAD_binding_7"/>
    <property type="match status" value="1"/>
</dbReference>
<dbReference type="Gene3D" id="3.40.50.620">
    <property type="entry name" value="HUPs"/>
    <property type="match status" value="1"/>
</dbReference>
<dbReference type="Gene3D" id="1.10.579.10">
    <property type="entry name" value="DNA Cyclobutane Dipyrimidine Photolyase, subunit A, domain 3"/>
    <property type="match status" value="1"/>
</dbReference>
<dbReference type="InterPro" id="IPR036134">
    <property type="entry name" value="Crypto/Photolyase_FAD-like_sf"/>
</dbReference>
<evidence type="ECO:0000256" key="9">
    <source>
        <dbReference type="PIRSR" id="PIRSR602081-2"/>
    </source>
</evidence>
<dbReference type="EC" id="4.1.99.3" evidence="2"/>
<dbReference type="EMBL" id="RHHU01000020">
    <property type="protein sequence ID" value="RNB79358.1"/>
    <property type="molecule type" value="Genomic_DNA"/>
</dbReference>
<dbReference type="InterPro" id="IPR006050">
    <property type="entry name" value="DNA_photolyase_N"/>
</dbReference>
<feature type="domain" description="Photolyase/cryptochrome alpha/beta" evidence="11">
    <location>
        <begin position="1"/>
        <end position="130"/>
    </location>
</feature>
<dbReference type="InterPro" id="IPR014729">
    <property type="entry name" value="Rossmann-like_a/b/a_fold"/>
</dbReference>
<feature type="site" description="Electron transfer via tryptophanyl radical" evidence="9">
    <location>
        <position position="385"/>
    </location>
</feature>
<dbReference type="RefSeq" id="WP_122926484.1">
    <property type="nucleotide sequence ID" value="NZ_RHHU01000020.1"/>
</dbReference>
<dbReference type="InterPro" id="IPR005101">
    <property type="entry name" value="Cryptochr/Photolyase_FAD-bd"/>
</dbReference>
<comment type="catalytic activity">
    <reaction evidence="7">
        <text>cyclobutadipyrimidine (in DNA) = 2 pyrimidine residues (in DNA).</text>
        <dbReference type="EC" id="4.1.99.3"/>
    </reaction>
</comment>
<dbReference type="InterPro" id="IPR002081">
    <property type="entry name" value="Cryptochrome/DNA_photolyase_1"/>
</dbReference>
<dbReference type="InterPro" id="IPR018394">
    <property type="entry name" value="DNA_photolyase_1_CS_C"/>
</dbReference>